<reference evidence="2" key="1">
    <citation type="journal article" date="2019" name="Int. J. Syst. Evol. Microbiol.">
        <title>The Global Catalogue of Microorganisms (GCM) 10K type strain sequencing project: providing services to taxonomists for standard genome sequencing and annotation.</title>
        <authorList>
            <consortium name="The Broad Institute Genomics Platform"/>
            <consortium name="The Broad Institute Genome Sequencing Center for Infectious Disease"/>
            <person name="Wu L."/>
            <person name="Ma J."/>
        </authorList>
    </citation>
    <scope>NUCLEOTIDE SEQUENCE [LARGE SCALE GENOMIC DNA]</scope>
    <source>
        <strain evidence="2">CGMCC 4.7139</strain>
    </source>
</reference>
<evidence type="ECO:0000313" key="2">
    <source>
        <dbReference type="Proteomes" id="UP001595993"/>
    </source>
</evidence>
<dbReference type="Gene3D" id="3.40.50.880">
    <property type="match status" value="1"/>
</dbReference>
<accession>A0ABV9G3K0</accession>
<dbReference type="SUPFAM" id="SSF52317">
    <property type="entry name" value="Class I glutamine amidotransferase-like"/>
    <property type="match status" value="1"/>
</dbReference>
<evidence type="ECO:0008006" key="3">
    <source>
        <dbReference type="Google" id="ProtNLM"/>
    </source>
</evidence>
<keyword evidence="2" id="KW-1185">Reference proteome</keyword>
<dbReference type="RefSeq" id="WP_374195140.1">
    <property type="nucleotide sequence ID" value="NZ_JBHSFE010000007.1"/>
</dbReference>
<sequence>MSDAPDLAVDALLQGAHRRPGFRQAARRGVPRVVVERNLVIGQNPASSAPVAAEILKVLG</sequence>
<organism evidence="1 2">
    <name type="scientific">Streptomyces maoxianensis</name>
    <dbReference type="NCBI Taxonomy" id="1459942"/>
    <lineage>
        <taxon>Bacteria</taxon>
        <taxon>Bacillati</taxon>
        <taxon>Actinomycetota</taxon>
        <taxon>Actinomycetes</taxon>
        <taxon>Kitasatosporales</taxon>
        <taxon>Streptomycetaceae</taxon>
        <taxon>Streptomyces</taxon>
    </lineage>
</organism>
<proteinExistence type="predicted"/>
<protein>
    <recommendedName>
        <fullName evidence="3">Fe/B12 periplasmic-binding domain-containing protein</fullName>
    </recommendedName>
</protein>
<evidence type="ECO:0000313" key="1">
    <source>
        <dbReference type="EMBL" id="MFC4607507.1"/>
    </source>
</evidence>
<gene>
    <name evidence="1" type="ORF">ACFO9E_06715</name>
</gene>
<dbReference type="Proteomes" id="UP001595993">
    <property type="component" value="Unassembled WGS sequence"/>
</dbReference>
<dbReference type="InterPro" id="IPR029062">
    <property type="entry name" value="Class_I_gatase-like"/>
</dbReference>
<dbReference type="EMBL" id="JBHSFE010000007">
    <property type="protein sequence ID" value="MFC4607507.1"/>
    <property type="molecule type" value="Genomic_DNA"/>
</dbReference>
<name>A0ABV9G3K0_9ACTN</name>
<comment type="caution">
    <text evidence="1">The sequence shown here is derived from an EMBL/GenBank/DDBJ whole genome shotgun (WGS) entry which is preliminary data.</text>
</comment>